<proteinExistence type="predicted"/>
<organism evidence="1 2">
    <name type="scientific">Armillaria novae-zelandiae</name>
    <dbReference type="NCBI Taxonomy" id="153914"/>
    <lineage>
        <taxon>Eukaryota</taxon>
        <taxon>Fungi</taxon>
        <taxon>Dikarya</taxon>
        <taxon>Basidiomycota</taxon>
        <taxon>Agaricomycotina</taxon>
        <taxon>Agaricomycetes</taxon>
        <taxon>Agaricomycetidae</taxon>
        <taxon>Agaricales</taxon>
        <taxon>Marasmiineae</taxon>
        <taxon>Physalacriaceae</taxon>
        <taxon>Armillaria</taxon>
    </lineage>
</organism>
<name>A0AA39P802_9AGAR</name>
<protein>
    <submittedName>
        <fullName evidence="1">Uncharacterized protein</fullName>
    </submittedName>
</protein>
<evidence type="ECO:0000313" key="2">
    <source>
        <dbReference type="Proteomes" id="UP001175227"/>
    </source>
</evidence>
<keyword evidence="2" id="KW-1185">Reference proteome</keyword>
<dbReference type="AlphaFoldDB" id="A0AA39P802"/>
<dbReference type="EMBL" id="JAUEPR010000013">
    <property type="protein sequence ID" value="KAK0478956.1"/>
    <property type="molecule type" value="Genomic_DNA"/>
</dbReference>
<gene>
    <name evidence="1" type="ORF">IW261DRAFT_1565027</name>
</gene>
<dbReference type="Proteomes" id="UP001175227">
    <property type="component" value="Unassembled WGS sequence"/>
</dbReference>
<comment type="caution">
    <text evidence="1">The sequence shown here is derived from an EMBL/GenBank/DDBJ whole genome shotgun (WGS) entry which is preliminary data.</text>
</comment>
<evidence type="ECO:0000313" key="1">
    <source>
        <dbReference type="EMBL" id="KAK0478956.1"/>
    </source>
</evidence>
<accession>A0AA39P802</accession>
<sequence length="136" mass="15083">MDNDYYIDTTYRRPASKGTASLNQSGGFVNCGPWSCFVPQHLKMFNVPWTPTFASTRRIDVRRARAGHQLNGRESSPPLIASVLPSPSVLQDIECTFSDNGFCLAAMYQCSASGDCQTGASKYGTRKTCWQDIDVW</sequence>
<reference evidence="1" key="1">
    <citation type="submission" date="2023-06" db="EMBL/GenBank/DDBJ databases">
        <authorList>
            <consortium name="Lawrence Berkeley National Laboratory"/>
            <person name="Ahrendt S."/>
            <person name="Sahu N."/>
            <person name="Indic B."/>
            <person name="Wong-Bajracharya J."/>
            <person name="Merenyi Z."/>
            <person name="Ke H.-M."/>
            <person name="Monk M."/>
            <person name="Kocsube S."/>
            <person name="Drula E."/>
            <person name="Lipzen A."/>
            <person name="Balint B."/>
            <person name="Henrissat B."/>
            <person name="Andreopoulos B."/>
            <person name="Martin F.M."/>
            <person name="Harder C.B."/>
            <person name="Rigling D."/>
            <person name="Ford K.L."/>
            <person name="Foster G.D."/>
            <person name="Pangilinan J."/>
            <person name="Papanicolaou A."/>
            <person name="Barry K."/>
            <person name="LaButti K."/>
            <person name="Viragh M."/>
            <person name="Koriabine M."/>
            <person name="Yan M."/>
            <person name="Riley R."/>
            <person name="Champramary S."/>
            <person name="Plett K.L."/>
            <person name="Tsai I.J."/>
            <person name="Slot J."/>
            <person name="Sipos G."/>
            <person name="Plett J."/>
            <person name="Nagy L.G."/>
            <person name="Grigoriev I.V."/>
        </authorList>
    </citation>
    <scope>NUCLEOTIDE SEQUENCE</scope>
    <source>
        <strain evidence="1">ICMP 16352</strain>
    </source>
</reference>